<name>A0ABX4MGH7_9HYPH</name>
<dbReference type="InterPro" id="IPR022666">
    <property type="entry name" value="Ribosomal_uL2_RNA-bd_dom"/>
</dbReference>
<feature type="domain" description="Large ribosomal subunit protein uL2 C-terminal" evidence="8">
    <location>
        <begin position="127"/>
        <end position="255"/>
    </location>
</feature>
<comment type="caution">
    <text evidence="10">The sequence shown here is derived from an EMBL/GenBank/DDBJ whole genome shotgun (WGS) entry which is preliminary data.</text>
</comment>
<dbReference type="Gene3D" id="4.10.950.10">
    <property type="entry name" value="Ribosomal protein L2, domain 3"/>
    <property type="match status" value="1"/>
</dbReference>
<dbReference type="SUPFAM" id="SSF50249">
    <property type="entry name" value="Nucleic acid-binding proteins"/>
    <property type="match status" value="1"/>
</dbReference>
<dbReference type="SMART" id="SM01383">
    <property type="entry name" value="Ribosomal_L2"/>
    <property type="match status" value="1"/>
</dbReference>
<evidence type="ECO:0000313" key="11">
    <source>
        <dbReference type="Proteomes" id="UP000230981"/>
    </source>
</evidence>
<evidence type="ECO:0000256" key="7">
    <source>
        <dbReference type="SAM" id="MobiDB-lite"/>
    </source>
</evidence>
<keyword evidence="5" id="KW-0687">Ribonucleoprotein</keyword>
<dbReference type="Pfam" id="PF03947">
    <property type="entry name" value="Ribosomal_L2_C"/>
    <property type="match status" value="1"/>
</dbReference>
<evidence type="ECO:0000256" key="4">
    <source>
        <dbReference type="ARBA" id="ARBA00022980"/>
    </source>
</evidence>
<dbReference type="InterPro" id="IPR022669">
    <property type="entry name" value="Ribosomal_uL2_C"/>
</dbReference>
<evidence type="ECO:0000256" key="3">
    <source>
        <dbReference type="ARBA" id="ARBA00022884"/>
    </source>
</evidence>
<dbReference type="InterPro" id="IPR002171">
    <property type="entry name" value="Ribosomal_uL2"/>
</dbReference>
<keyword evidence="3" id="KW-0694">RNA-binding</keyword>
<dbReference type="Gene3D" id="2.30.30.30">
    <property type="match status" value="1"/>
</dbReference>
<feature type="domain" description="Large ribosomal subunit protein uL2 RNA-binding" evidence="9">
    <location>
        <begin position="44"/>
        <end position="119"/>
    </location>
</feature>
<accession>A0ABX4MGH7</accession>
<feature type="region of interest" description="Disordered" evidence="7">
    <location>
        <begin position="227"/>
        <end position="265"/>
    </location>
</feature>
<gene>
    <name evidence="10" type="primary">rplB</name>
    <name evidence="10" type="ORF">magtdc_249</name>
</gene>
<protein>
    <recommendedName>
        <fullName evidence="6">50S ribosomal protein L2</fullName>
    </recommendedName>
</protein>
<dbReference type="PIRSF" id="PIRSF002158">
    <property type="entry name" value="Ribosomal_L2"/>
    <property type="match status" value="1"/>
</dbReference>
<comment type="similarity">
    <text evidence="1">Belongs to the universal ribosomal protein uL2 family.</text>
</comment>
<organism evidence="10 11">
    <name type="scientific">Candidatus Hodgkinia cicadicola</name>
    <dbReference type="NCBI Taxonomy" id="573658"/>
    <lineage>
        <taxon>Bacteria</taxon>
        <taxon>Pseudomonadati</taxon>
        <taxon>Pseudomonadota</taxon>
        <taxon>Alphaproteobacteria</taxon>
        <taxon>Hyphomicrobiales</taxon>
        <taxon>Candidatus Hodgkinia</taxon>
    </lineage>
</organism>
<dbReference type="PROSITE" id="PS00467">
    <property type="entry name" value="RIBOSOMAL_L2"/>
    <property type="match status" value="1"/>
</dbReference>
<dbReference type="NCBIfam" id="TIGR01171">
    <property type="entry name" value="rplB_bact"/>
    <property type="match status" value="1"/>
</dbReference>
<dbReference type="PANTHER" id="PTHR13691">
    <property type="entry name" value="RIBOSOMAL PROTEIN L2"/>
    <property type="match status" value="1"/>
</dbReference>
<sequence length="265" mass="29017">MTTDYRIIKPTSPGRRGLIQFKCSEIYKNRSIKTLTKKICESSGRNNTGRITVRHRGGRCKRAFRIIDYKRNTNGKLLVLRIEHDPNRSANIALVKTEMGSLKYIIAVDGLKTNDWIKNSCGISNECRLGSASSLGNLPLGTKISNVELYPKSGGNLSRSAGCCCQILAKFQDKVLIKLNSGIKRLLNKKCTATVGIISNKNHFSKTIGKAGRSRWLGKRPSVRGVAMNPIDHPMGGGEGKTSGGRHPVSPWGKLSKGGKTTTKH</sequence>
<dbReference type="SUPFAM" id="SSF50104">
    <property type="entry name" value="Translation proteins SH3-like domain"/>
    <property type="match status" value="1"/>
</dbReference>
<dbReference type="InterPro" id="IPR012340">
    <property type="entry name" value="NA-bd_OB-fold"/>
</dbReference>
<dbReference type="InterPro" id="IPR005880">
    <property type="entry name" value="Ribosomal_uL2_bac/org-type"/>
</dbReference>
<dbReference type="EMBL" id="NXGO01000070">
    <property type="protein sequence ID" value="PIM95693.1"/>
    <property type="molecule type" value="Genomic_DNA"/>
</dbReference>
<dbReference type="Gene3D" id="2.40.50.140">
    <property type="entry name" value="Nucleic acid-binding proteins"/>
    <property type="match status" value="1"/>
</dbReference>
<evidence type="ECO:0000256" key="2">
    <source>
        <dbReference type="ARBA" id="ARBA00022730"/>
    </source>
</evidence>
<reference evidence="10" key="1">
    <citation type="submission" date="2017-09" db="EMBL/GenBank/DDBJ databases">
        <authorList>
            <person name="Campbell M.A."/>
            <person name="Lukasik P."/>
            <person name="Simon C."/>
            <person name="McCutcheon J.P."/>
        </authorList>
    </citation>
    <scope>NUCLEOTIDE SEQUENCE [LARGE SCALE GENOMIC DNA]</scope>
    <source>
        <strain evidence="10">MAGTDC</strain>
    </source>
</reference>
<evidence type="ECO:0000259" key="9">
    <source>
        <dbReference type="SMART" id="SM01383"/>
    </source>
</evidence>
<dbReference type="Proteomes" id="UP000230981">
    <property type="component" value="Unassembled WGS sequence"/>
</dbReference>
<keyword evidence="2" id="KW-0699">rRNA-binding</keyword>
<evidence type="ECO:0000259" key="8">
    <source>
        <dbReference type="SMART" id="SM01382"/>
    </source>
</evidence>
<dbReference type="InterPro" id="IPR022671">
    <property type="entry name" value="Ribosomal_uL2_CS"/>
</dbReference>
<dbReference type="PANTHER" id="PTHR13691:SF5">
    <property type="entry name" value="LARGE RIBOSOMAL SUBUNIT PROTEIN UL2M"/>
    <property type="match status" value="1"/>
</dbReference>
<keyword evidence="4" id="KW-0689">Ribosomal protein</keyword>
<evidence type="ECO:0000313" key="10">
    <source>
        <dbReference type="EMBL" id="PIM95693.1"/>
    </source>
</evidence>
<dbReference type="RefSeq" id="WP_146656961.1">
    <property type="nucleotide sequence ID" value="NZ_NXGO01000070.1"/>
</dbReference>
<feature type="compositionally biased region" description="Low complexity" evidence="7">
    <location>
        <begin position="253"/>
        <end position="265"/>
    </location>
</feature>
<evidence type="ECO:0000256" key="6">
    <source>
        <dbReference type="ARBA" id="ARBA00035459"/>
    </source>
</evidence>
<dbReference type="InterPro" id="IPR014722">
    <property type="entry name" value="Rib_uL2_dom2"/>
</dbReference>
<dbReference type="InterPro" id="IPR014726">
    <property type="entry name" value="Ribosomal_uL2_dom3"/>
</dbReference>
<evidence type="ECO:0000256" key="5">
    <source>
        <dbReference type="ARBA" id="ARBA00023274"/>
    </source>
</evidence>
<evidence type="ECO:0000256" key="1">
    <source>
        <dbReference type="ARBA" id="ARBA00005636"/>
    </source>
</evidence>
<proteinExistence type="inferred from homology"/>
<dbReference type="Pfam" id="PF00181">
    <property type="entry name" value="Ribosomal_L2_N"/>
    <property type="match status" value="1"/>
</dbReference>
<dbReference type="SMART" id="SM01382">
    <property type="entry name" value="Ribosomal_L2_C"/>
    <property type="match status" value="1"/>
</dbReference>
<dbReference type="InterPro" id="IPR008991">
    <property type="entry name" value="Translation_prot_SH3-like_sf"/>
</dbReference>
<keyword evidence="11" id="KW-1185">Reference proteome</keyword>